<accession>A0ABS2GQQ4</accession>
<evidence type="ECO:0000313" key="1">
    <source>
        <dbReference type="EMBL" id="MBM6924168.1"/>
    </source>
</evidence>
<comment type="caution">
    <text evidence="1">The sequence shown here is derived from an EMBL/GenBank/DDBJ whole genome shotgun (WGS) entry which is preliminary data.</text>
</comment>
<dbReference type="EMBL" id="JACSNR010000011">
    <property type="protein sequence ID" value="MBM6924168.1"/>
    <property type="molecule type" value="Genomic_DNA"/>
</dbReference>
<dbReference type="Proteomes" id="UP000724149">
    <property type="component" value="Unassembled WGS sequence"/>
</dbReference>
<proteinExistence type="predicted"/>
<dbReference type="RefSeq" id="WP_204721934.1">
    <property type="nucleotide sequence ID" value="NZ_JACSNR010000011.1"/>
</dbReference>
<organism evidence="1 2">
    <name type="scientific">Hydrogenoanaerobacterium saccharovorans</name>
    <dbReference type="NCBI Taxonomy" id="474960"/>
    <lineage>
        <taxon>Bacteria</taxon>
        <taxon>Bacillati</taxon>
        <taxon>Bacillota</taxon>
        <taxon>Clostridia</taxon>
        <taxon>Eubacteriales</taxon>
        <taxon>Oscillospiraceae</taxon>
        <taxon>Hydrogenoanaerobacterium</taxon>
    </lineage>
</organism>
<keyword evidence="2" id="KW-1185">Reference proteome</keyword>
<sequence>MAKRLTVEDWLNVILPAEEKIDTVVRYGPDIVCRAESPSWLSSHGALGVLEARVLSVEITKARITIQARPKGITV</sequence>
<evidence type="ECO:0000313" key="2">
    <source>
        <dbReference type="Proteomes" id="UP000724149"/>
    </source>
</evidence>
<gene>
    <name evidence="1" type="ORF">H9X81_10775</name>
</gene>
<protein>
    <submittedName>
        <fullName evidence="1">Uncharacterized protein</fullName>
    </submittedName>
</protein>
<reference evidence="1 2" key="1">
    <citation type="journal article" date="2021" name="Sci. Rep.">
        <title>The distribution of antibiotic resistance genes in chicken gut microbiota commensals.</title>
        <authorList>
            <person name="Juricova H."/>
            <person name="Matiasovicova J."/>
            <person name="Kubasova T."/>
            <person name="Cejkova D."/>
            <person name="Rychlik I."/>
        </authorList>
    </citation>
    <scope>NUCLEOTIDE SEQUENCE [LARGE SCALE GENOMIC DNA]</scope>
    <source>
        <strain evidence="1 2">An564</strain>
    </source>
</reference>
<name>A0ABS2GQQ4_9FIRM</name>